<proteinExistence type="predicted"/>
<dbReference type="OrthoDB" id="978644at2"/>
<dbReference type="SUPFAM" id="SSF48371">
    <property type="entry name" value="ARM repeat"/>
    <property type="match status" value="1"/>
</dbReference>
<reference evidence="4" key="1">
    <citation type="submission" date="2016-10" db="EMBL/GenBank/DDBJ databases">
        <authorList>
            <person name="Varghese N."/>
            <person name="Submissions S."/>
        </authorList>
    </citation>
    <scope>NUCLEOTIDE SEQUENCE [LARGE SCALE GENOMIC DNA]</scope>
    <source>
        <strain evidence="4">LP51</strain>
    </source>
</reference>
<dbReference type="AlphaFoldDB" id="A0A1I2X0S3"/>
<evidence type="ECO:0000313" key="4">
    <source>
        <dbReference type="Proteomes" id="UP000198724"/>
    </source>
</evidence>
<keyword evidence="2" id="KW-0812">Transmembrane</keyword>
<dbReference type="RefSeq" id="WP_092103618.1">
    <property type="nucleotide sequence ID" value="NZ_FOOT01000005.1"/>
</dbReference>
<keyword evidence="1" id="KW-0677">Repeat</keyword>
<dbReference type="EMBL" id="FOOT01000005">
    <property type="protein sequence ID" value="SFH07128.1"/>
    <property type="molecule type" value="Genomic_DNA"/>
</dbReference>
<accession>A0A1I2X0S3</accession>
<organism evidence="3 4">
    <name type="scientific">Pontibacter chinhatensis</name>
    <dbReference type="NCBI Taxonomy" id="1436961"/>
    <lineage>
        <taxon>Bacteria</taxon>
        <taxon>Pseudomonadati</taxon>
        <taxon>Bacteroidota</taxon>
        <taxon>Cytophagia</taxon>
        <taxon>Cytophagales</taxon>
        <taxon>Hymenobacteraceae</taxon>
        <taxon>Pontibacter</taxon>
    </lineage>
</organism>
<protein>
    <submittedName>
        <fullName evidence="3">HEAT repeat-containing protein</fullName>
    </submittedName>
</protein>
<sequence>MITERYQELLLDYLEGNLSEAQRQELEALVQTGQVPQEELQALQAAFSGLQALPEPEPGPGLQAKFNSMLATKMAEVRLARQQQYTWGDLWRGLQTLLSPLRLAYTLVVFAFGFFAAWLAFAPGQQQTQTTDTQQLAAELNQMKQLLFTTLIEQPAAVDRLRAVNISSEMPGADAKVLDALFNSLNNDPNVNVRLAAVEALKKHTDNPQVRERLILSINQQESPMVQVALADLMQALQERNAVPQLRQLLQDEKTNELVKAKIKESIKVLI</sequence>
<keyword evidence="2" id="KW-0472">Membrane</keyword>
<dbReference type="Gene3D" id="1.25.10.10">
    <property type="entry name" value="Leucine-rich Repeat Variant"/>
    <property type="match status" value="1"/>
</dbReference>
<keyword evidence="4" id="KW-1185">Reference proteome</keyword>
<name>A0A1I2X0S3_9BACT</name>
<evidence type="ECO:0000256" key="1">
    <source>
        <dbReference type="ARBA" id="ARBA00022737"/>
    </source>
</evidence>
<dbReference type="InterPro" id="IPR016024">
    <property type="entry name" value="ARM-type_fold"/>
</dbReference>
<evidence type="ECO:0000313" key="3">
    <source>
        <dbReference type="EMBL" id="SFH07128.1"/>
    </source>
</evidence>
<dbReference type="Pfam" id="PF02985">
    <property type="entry name" value="HEAT"/>
    <property type="match status" value="1"/>
</dbReference>
<gene>
    <name evidence="3" type="ORF">SAMN05421739_105318</name>
</gene>
<dbReference type="Proteomes" id="UP000198724">
    <property type="component" value="Unassembled WGS sequence"/>
</dbReference>
<feature type="transmembrane region" description="Helical" evidence="2">
    <location>
        <begin position="103"/>
        <end position="121"/>
    </location>
</feature>
<evidence type="ECO:0000256" key="2">
    <source>
        <dbReference type="SAM" id="Phobius"/>
    </source>
</evidence>
<keyword evidence="2" id="KW-1133">Transmembrane helix</keyword>
<dbReference type="STRING" id="1436961.SAMN05421739_105318"/>
<dbReference type="InterPro" id="IPR000357">
    <property type="entry name" value="HEAT"/>
</dbReference>
<dbReference type="InterPro" id="IPR011989">
    <property type="entry name" value="ARM-like"/>
</dbReference>